<dbReference type="AlphaFoldDB" id="A0A9P8I087"/>
<protein>
    <recommendedName>
        <fullName evidence="3">DUF4313 domain-containing protein</fullName>
    </recommendedName>
</protein>
<sequence>MIINDWNSKYVTGKVQVRVRTYPADKSPAIELLDARTGEPETCLTVCMKDYGSKPIPGHAFIKLYSENEGSLEELLRHNLVEDTLERIDAGYVRNGVACVKLGPELLALFLQQGYGAV</sequence>
<organism evidence="1 2">
    <name type="scientific">Trichoglossum hirsutum</name>
    <dbReference type="NCBI Taxonomy" id="265104"/>
    <lineage>
        <taxon>Eukaryota</taxon>
        <taxon>Fungi</taxon>
        <taxon>Dikarya</taxon>
        <taxon>Ascomycota</taxon>
        <taxon>Pezizomycotina</taxon>
        <taxon>Geoglossomycetes</taxon>
        <taxon>Geoglossales</taxon>
        <taxon>Geoglossaceae</taxon>
        <taxon>Trichoglossum</taxon>
    </lineage>
</organism>
<keyword evidence="2" id="KW-1185">Reference proteome</keyword>
<evidence type="ECO:0008006" key="3">
    <source>
        <dbReference type="Google" id="ProtNLM"/>
    </source>
</evidence>
<accession>A0A9P8I087</accession>
<proteinExistence type="predicted"/>
<gene>
    <name evidence="1" type="ORF">GP486_008913</name>
</gene>
<comment type="caution">
    <text evidence="1">The sequence shown here is derived from an EMBL/GenBank/DDBJ whole genome shotgun (WGS) entry which is preliminary data.</text>
</comment>
<evidence type="ECO:0000313" key="2">
    <source>
        <dbReference type="Proteomes" id="UP000750711"/>
    </source>
</evidence>
<dbReference type="EMBL" id="JAGHQM010004405">
    <property type="protein sequence ID" value="KAH0536033.1"/>
    <property type="molecule type" value="Genomic_DNA"/>
</dbReference>
<name>A0A9P8I087_9PEZI</name>
<reference evidence="1" key="1">
    <citation type="submission" date="2021-03" db="EMBL/GenBank/DDBJ databases">
        <title>Comparative genomics and phylogenomic investigation of the class Geoglossomycetes provide insights into ecological specialization and systematics.</title>
        <authorList>
            <person name="Melie T."/>
            <person name="Pirro S."/>
            <person name="Miller A.N."/>
            <person name="Quandt A."/>
        </authorList>
    </citation>
    <scope>NUCLEOTIDE SEQUENCE</scope>
    <source>
        <strain evidence="1">CAQ_001_2017</strain>
    </source>
</reference>
<dbReference type="Proteomes" id="UP000750711">
    <property type="component" value="Unassembled WGS sequence"/>
</dbReference>
<evidence type="ECO:0000313" key="1">
    <source>
        <dbReference type="EMBL" id="KAH0536033.1"/>
    </source>
</evidence>